<evidence type="ECO:0000313" key="2">
    <source>
        <dbReference type="EMBL" id="RZT89145.1"/>
    </source>
</evidence>
<evidence type="ECO:0008006" key="4">
    <source>
        <dbReference type="Google" id="ProtNLM"/>
    </source>
</evidence>
<comment type="caution">
    <text evidence="2">The sequence shown here is derived from an EMBL/GenBank/DDBJ whole genome shotgun (WGS) entry which is preliminary data.</text>
</comment>
<gene>
    <name evidence="2" type="ORF">EV383_6104</name>
</gene>
<keyword evidence="3" id="KW-1185">Reference proteome</keyword>
<dbReference type="EMBL" id="SHKL01000001">
    <property type="protein sequence ID" value="RZT89145.1"/>
    <property type="molecule type" value="Genomic_DNA"/>
</dbReference>
<feature type="transmembrane region" description="Helical" evidence="1">
    <location>
        <begin position="174"/>
        <end position="198"/>
    </location>
</feature>
<feature type="transmembrane region" description="Helical" evidence="1">
    <location>
        <begin position="147"/>
        <end position="168"/>
    </location>
</feature>
<evidence type="ECO:0000313" key="3">
    <source>
        <dbReference type="Proteomes" id="UP000291591"/>
    </source>
</evidence>
<feature type="transmembrane region" description="Helical" evidence="1">
    <location>
        <begin position="210"/>
        <end position="231"/>
    </location>
</feature>
<dbReference type="Proteomes" id="UP000291591">
    <property type="component" value="Unassembled WGS sequence"/>
</dbReference>
<dbReference type="AlphaFoldDB" id="A0A4Q7V559"/>
<dbReference type="PANTHER" id="PTHR40761">
    <property type="entry name" value="CONSERVED INTEGRAL MEMBRANE ALANINE VALINE AND LEUCINE RICH PROTEIN-RELATED"/>
    <property type="match status" value="1"/>
</dbReference>
<protein>
    <recommendedName>
        <fullName evidence="4">EamA-like transporter family protein</fullName>
    </recommendedName>
</protein>
<name>A0A4Q7V559_PSEST</name>
<dbReference type="InterPro" id="IPR037185">
    <property type="entry name" value="EmrE-like"/>
</dbReference>
<organism evidence="2 3">
    <name type="scientific">Pseudonocardia sediminis</name>
    <dbReference type="NCBI Taxonomy" id="1397368"/>
    <lineage>
        <taxon>Bacteria</taxon>
        <taxon>Bacillati</taxon>
        <taxon>Actinomycetota</taxon>
        <taxon>Actinomycetes</taxon>
        <taxon>Pseudonocardiales</taxon>
        <taxon>Pseudonocardiaceae</taxon>
        <taxon>Pseudonocardia</taxon>
    </lineage>
</organism>
<proteinExistence type="predicted"/>
<feature type="transmembrane region" description="Helical" evidence="1">
    <location>
        <begin position="89"/>
        <end position="109"/>
    </location>
</feature>
<keyword evidence="1" id="KW-0472">Membrane</keyword>
<sequence length="270" mass="28449">MAFALVAMVFNSVAAILQADAAGQARRTRAILARPRFIAGLGMDLLAWTCTVLALGYLPVFAVQATLAGSIAMTALYARFYKDEWLRPVHRMGIVASILGLILVASSAGEDRVAPRTGEGGTALVLLGALAALLLISVALRKVSRPWPSAIVAGLGLGGGAVAVRAMHVSEGNVFVGLLTEPLVYVLIGMWATGLYNYARALRLGDVSTVTALFMVTEVVVPGIVGIALLGDTIRDGWYVPMVLGLLLAVYGVSILARRKSEKRTPARVH</sequence>
<reference evidence="2 3" key="1">
    <citation type="submission" date="2019-02" db="EMBL/GenBank/DDBJ databases">
        <title>Sequencing the genomes of 1000 actinobacteria strains.</title>
        <authorList>
            <person name="Klenk H.-P."/>
        </authorList>
    </citation>
    <scope>NUCLEOTIDE SEQUENCE [LARGE SCALE GENOMIC DNA]</scope>
    <source>
        <strain evidence="2 3">DSM 45779</strain>
    </source>
</reference>
<keyword evidence="1" id="KW-0812">Transmembrane</keyword>
<evidence type="ECO:0000256" key="1">
    <source>
        <dbReference type="SAM" id="Phobius"/>
    </source>
</evidence>
<dbReference type="SUPFAM" id="SSF103481">
    <property type="entry name" value="Multidrug resistance efflux transporter EmrE"/>
    <property type="match status" value="1"/>
</dbReference>
<feature type="transmembrane region" description="Helical" evidence="1">
    <location>
        <begin position="45"/>
        <end position="77"/>
    </location>
</feature>
<dbReference type="PANTHER" id="PTHR40761:SF1">
    <property type="entry name" value="CONSERVED INTEGRAL MEMBRANE ALANINE VALINE AND LEUCINE RICH PROTEIN-RELATED"/>
    <property type="match status" value="1"/>
</dbReference>
<accession>A0A4Q7V559</accession>
<feature type="transmembrane region" description="Helical" evidence="1">
    <location>
        <begin position="237"/>
        <end position="257"/>
    </location>
</feature>
<feature type="transmembrane region" description="Helical" evidence="1">
    <location>
        <begin position="121"/>
        <end position="140"/>
    </location>
</feature>
<keyword evidence="1" id="KW-1133">Transmembrane helix</keyword>